<dbReference type="NCBIfam" id="NF045843">
    <property type="entry name" value="MAG2960_Ser_prot"/>
    <property type="match status" value="1"/>
</dbReference>
<evidence type="ECO:0000313" key="3">
    <source>
        <dbReference type="Proteomes" id="UP000008713"/>
    </source>
</evidence>
<protein>
    <submittedName>
        <fullName evidence="2">Putative lipoprotein</fullName>
    </submittedName>
</protein>
<proteinExistence type="predicted"/>
<dbReference type="KEGG" id="mbv:MBOVPG45_0503"/>
<reference evidence="2 3" key="1">
    <citation type="journal article" date="2011" name="Infect. Immun.">
        <title>Complete genome sequence of Mycoplasma bovis type strain PG45 (ATCC 25523).</title>
        <authorList>
            <person name="Wise K.S."/>
            <person name="Calcutt M.J."/>
            <person name="Foecking M.F."/>
            <person name="Roske K."/>
            <person name="Madupu R."/>
            <person name="Methe B.A."/>
        </authorList>
    </citation>
    <scope>NUCLEOTIDE SEQUENCE [LARGE SCALE GENOMIC DNA]</scope>
    <source>
        <strain evidence="3">ATCC 25523 / DSM 22781 / NCTC 10131 / PG45</strain>
    </source>
</reference>
<dbReference type="OrthoDB" id="404053at2"/>
<dbReference type="RefSeq" id="WP_013456453.1">
    <property type="nucleotide sequence ID" value="NC_014760.1"/>
</dbReference>
<organism evidence="2 3">
    <name type="scientific">Mycoplasmopsis bovis (strain ATCC 25523 / DSM 22781 / NCTC 10131 / PG45)</name>
    <name type="common">Mycoplasma bovis</name>
    <dbReference type="NCBI Taxonomy" id="289397"/>
    <lineage>
        <taxon>Bacteria</taxon>
        <taxon>Bacillati</taxon>
        <taxon>Mycoplasmatota</taxon>
        <taxon>Mycoplasmoidales</taxon>
        <taxon>Metamycoplasmataceae</taxon>
        <taxon>Mycoplasmopsis</taxon>
    </lineage>
</organism>
<dbReference type="EMBL" id="CP002188">
    <property type="protein sequence ID" value="ADR25235.1"/>
    <property type="molecule type" value="Genomic_DNA"/>
</dbReference>
<dbReference type="Proteomes" id="UP000008713">
    <property type="component" value="Chromosome"/>
</dbReference>
<dbReference type="AlphaFoldDB" id="A0A454AQA0"/>
<dbReference type="PROSITE" id="PS51257">
    <property type="entry name" value="PROKAR_LIPOPROTEIN"/>
    <property type="match status" value="1"/>
</dbReference>
<dbReference type="Pfam" id="PF01732">
    <property type="entry name" value="Mycop_pep_DUF31"/>
    <property type="match status" value="1"/>
</dbReference>
<gene>
    <name evidence="2" type="ordered locus">MBOVPG45_0503</name>
</gene>
<evidence type="ECO:0000259" key="1">
    <source>
        <dbReference type="Pfam" id="PF01732"/>
    </source>
</evidence>
<keyword evidence="2" id="KW-0449">Lipoprotein</keyword>
<sequence length="723" mass="84623">MSYIKLEKKFKLLLGTITSAVPLSFVLSCTNNKESVLPKLDDDKMIDKNSDTEAKTPIKQADKHFLAIDQLIKLSPREIHSKTKTYIEKNKKFKNFLKTRNINFISEEYPRHENELDKEYWTYAKYLGEYGNHGDDSYQKTQFFNPSIPIGHYLNHQHLEKFSEEEVKGLEVKTIDLSSLIRNNPFGYLPSNLSQLLSYATYESIEKKFNLRNISNIKSSYDDIKGVIYLLIYTNNNKNKHYYLINKDNNKELKANIDFFTYIKDRSIELNVNAKQWVSTVDQQKNISGIFSFPKFLGTAWVIDRIKNNNKDYYELLLATNMHVFNLRSAFDKTYHYDKFKKYESGYKDKDYQWKEFPPGFYDGIKTDDSGDNRNIKPKPAFKVGRIKENSLDLDFGVFEKNKYKYELDHSDRIDAFEDAYAQYLDAPYYTPRYESNNTYLKAIEKIPETLKNNFSYFNTKNSGADFLTLRLKIKKDKLKNVLPKLASVIGTDEEKDFYVNFSNKEFSPIKTQFYAGYPKHWDPFSKKSQFRGIKSEGGIISTKRRIVDENWFRDVWLRYDEKLNKEYNSENNLWEKYQQPFIKKKDKDDKYQLIKEEHGMPLTTLDQFSTLYTNIPFGDLNLKEGASGSMAIDSSFNVIGILNTRVDNVIGDKKVIKFDKPYGKDGIIDGIVVRPQTNGIVLFKSLSDDYIGKEKQPFIIDGLKNKLINDKLETIKLNPNSK</sequence>
<evidence type="ECO:0000313" key="2">
    <source>
        <dbReference type="EMBL" id="ADR25235.1"/>
    </source>
</evidence>
<accession>A0A454AQA0</accession>
<name>A0A454AQA0_MYCBG</name>
<dbReference type="InterPro" id="IPR022382">
    <property type="entry name" value="Mycoplasma_peptidase_DUF31"/>
</dbReference>
<feature type="domain" description="DUF31" evidence="1">
    <location>
        <begin position="258"/>
        <end position="644"/>
    </location>
</feature>
<dbReference type="GeneID" id="31507854"/>